<evidence type="ECO:0000313" key="2">
    <source>
        <dbReference type="Proteomes" id="UP000032309"/>
    </source>
</evidence>
<protein>
    <submittedName>
        <fullName evidence="1">Transcriptional regulator</fullName>
    </submittedName>
</protein>
<evidence type="ECO:0000313" key="1">
    <source>
        <dbReference type="EMBL" id="GAN32685.1"/>
    </source>
</evidence>
<name>A0ABQ0JVF2_9BACT</name>
<gene>
    <name evidence="1" type="ORF">BROSI_A1200</name>
</gene>
<dbReference type="Proteomes" id="UP000032309">
    <property type="component" value="Unassembled WGS sequence"/>
</dbReference>
<comment type="caution">
    <text evidence="1">The sequence shown here is derived from an EMBL/GenBank/DDBJ whole genome shotgun (WGS) entry which is preliminary data.</text>
</comment>
<reference evidence="2" key="1">
    <citation type="journal article" date="2015" name="Genome Announc.">
        <title>Draft Genome Sequence of an Anaerobic Ammonium-Oxidizing Bacterium, "Candidatus Brocadia sinica".</title>
        <authorList>
            <person name="Oshiki M."/>
            <person name="Shinyako-Hata K."/>
            <person name="Satoh H."/>
            <person name="Okabe S."/>
        </authorList>
    </citation>
    <scope>NUCLEOTIDE SEQUENCE [LARGE SCALE GENOMIC DNA]</scope>
    <source>
        <strain evidence="2">JPN1</strain>
    </source>
</reference>
<proteinExistence type="predicted"/>
<accession>A0ABQ0JVF2</accession>
<organism evidence="1 2">
    <name type="scientific">Candidatus Brocadia sinica JPN1</name>
    <dbReference type="NCBI Taxonomy" id="1197129"/>
    <lineage>
        <taxon>Bacteria</taxon>
        <taxon>Pseudomonadati</taxon>
        <taxon>Planctomycetota</taxon>
        <taxon>Candidatus Brocadiia</taxon>
        <taxon>Candidatus Brocadiales</taxon>
        <taxon>Candidatus Brocadiaceae</taxon>
        <taxon>Candidatus Brocadia</taxon>
    </lineage>
</organism>
<sequence length="80" mass="9580">MFFPLFTFSNKKFFLKEVFFSPFISWLRRRGLRGGQPCPCIEQGLVVVCKSYFVIIKDYENLEKRNNNNIDLNRLKLQVK</sequence>
<keyword evidence="2" id="KW-1185">Reference proteome</keyword>
<dbReference type="EMBL" id="BAFN01000001">
    <property type="protein sequence ID" value="GAN32685.1"/>
    <property type="molecule type" value="Genomic_DNA"/>
</dbReference>